<comment type="similarity">
    <text evidence="1">Belongs to the NmrA-type oxidoreductase family.</text>
</comment>
<dbReference type="InterPro" id="IPR008030">
    <property type="entry name" value="NmrA-like"/>
</dbReference>
<keyword evidence="6" id="KW-1185">Reference proteome</keyword>
<keyword evidence="5" id="KW-0396">Initiation factor</keyword>
<comment type="caution">
    <text evidence="5">The sequence shown here is derived from an EMBL/GenBank/DDBJ whole genome shotgun (WGS) entry which is preliminary data.</text>
</comment>
<dbReference type="Proteomes" id="UP000311382">
    <property type="component" value="Unassembled WGS sequence"/>
</dbReference>
<evidence type="ECO:0000313" key="6">
    <source>
        <dbReference type="Proteomes" id="UP000311382"/>
    </source>
</evidence>
<sequence length="327" mass="34868">MAIQVIAVIGATGNQGSGTVSALLAQTGFAVRALSSDPSGPRAQALLAQHKESARIGRFKLVKCNLDHPSELREALRGVHGVFAAMPADTRVGGGEVVEVTQGKALVDACKANGVEHFVYSSLPSVAELNGGKYTHVTHAESKATVSEYAKSQLGNVTLLYPGMFYSNLHWPAFARREDDNTVWFCLPLKPDTPLQCVDDRYDVGNFAAAVFSAGPTLTRGKTYPVQAPITTPAALASEYGALTGEKTRFEPLALEEAVGLMVRGDADGEGRREFTEMFQFIADGVDGKSSFAAGIEHDSSLADLGVRASKLQMFLERSGFRVGQKT</sequence>
<dbReference type="Gene3D" id="3.90.25.10">
    <property type="entry name" value="UDP-galactose 4-epimerase, domain 1"/>
    <property type="match status" value="1"/>
</dbReference>
<keyword evidence="5" id="KW-0648">Protein biosynthesis</keyword>
<dbReference type="InterPro" id="IPR036291">
    <property type="entry name" value="NAD(P)-bd_dom_sf"/>
</dbReference>
<dbReference type="GO" id="GO:0003743">
    <property type="term" value="F:translation initiation factor activity"/>
    <property type="evidence" value="ECO:0007669"/>
    <property type="project" value="UniProtKB-KW"/>
</dbReference>
<gene>
    <name evidence="5" type="ORF">DMC30DRAFT_81837</name>
</gene>
<dbReference type="GO" id="GO:0016491">
    <property type="term" value="F:oxidoreductase activity"/>
    <property type="evidence" value="ECO:0007669"/>
    <property type="project" value="UniProtKB-KW"/>
</dbReference>
<evidence type="ECO:0000256" key="2">
    <source>
        <dbReference type="ARBA" id="ARBA00022857"/>
    </source>
</evidence>
<accession>A0A5C5FNX3</accession>
<name>A0A5C5FNX3_9BASI</name>
<reference evidence="5 6" key="1">
    <citation type="submission" date="2019-03" db="EMBL/GenBank/DDBJ databases">
        <title>Rhodosporidium diobovatum UCD-FST 08-225 genome sequencing, assembly, and annotation.</title>
        <authorList>
            <person name="Fakankun I.U."/>
            <person name="Fristensky B."/>
            <person name="Levin D.B."/>
        </authorList>
    </citation>
    <scope>NUCLEOTIDE SEQUENCE [LARGE SCALE GENOMIC DNA]</scope>
    <source>
        <strain evidence="5 6">UCD-FST 08-225</strain>
    </source>
</reference>
<keyword evidence="3" id="KW-0560">Oxidoreductase</keyword>
<dbReference type="OrthoDB" id="2520778at2759"/>
<keyword evidence="2" id="KW-0521">NADP</keyword>
<feature type="domain" description="NmrA-like" evidence="4">
    <location>
        <begin position="4"/>
        <end position="284"/>
    </location>
</feature>
<evidence type="ECO:0000256" key="1">
    <source>
        <dbReference type="ARBA" id="ARBA00006328"/>
    </source>
</evidence>
<evidence type="ECO:0000259" key="4">
    <source>
        <dbReference type="Pfam" id="PF05368"/>
    </source>
</evidence>
<dbReference type="AlphaFoldDB" id="A0A5C5FNX3"/>
<dbReference type="Gene3D" id="3.40.50.720">
    <property type="entry name" value="NAD(P)-binding Rossmann-like Domain"/>
    <property type="match status" value="1"/>
</dbReference>
<dbReference type="PANTHER" id="PTHR42748">
    <property type="entry name" value="NITROGEN METABOLITE REPRESSION PROTEIN NMRA FAMILY MEMBER"/>
    <property type="match status" value="1"/>
</dbReference>
<proteinExistence type="inferred from homology"/>
<dbReference type="PANTHER" id="PTHR42748:SF30">
    <property type="entry name" value="NMRA-LIKE DOMAIN-CONTAINING PROTEIN"/>
    <property type="match status" value="1"/>
</dbReference>
<dbReference type="EMBL" id="SOZI01000164">
    <property type="protein sequence ID" value="TNY17969.1"/>
    <property type="molecule type" value="Genomic_DNA"/>
</dbReference>
<dbReference type="Pfam" id="PF05368">
    <property type="entry name" value="NmrA"/>
    <property type="match status" value="1"/>
</dbReference>
<dbReference type="InterPro" id="IPR051164">
    <property type="entry name" value="NmrA-like_oxidored"/>
</dbReference>
<dbReference type="SUPFAM" id="SSF51735">
    <property type="entry name" value="NAD(P)-binding Rossmann-fold domains"/>
    <property type="match status" value="1"/>
</dbReference>
<dbReference type="CDD" id="cd05251">
    <property type="entry name" value="NmrA_like_SDR_a"/>
    <property type="match status" value="1"/>
</dbReference>
<evidence type="ECO:0000313" key="5">
    <source>
        <dbReference type="EMBL" id="TNY17969.1"/>
    </source>
</evidence>
<protein>
    <submittedName>
        <fullName evidence="5">Translation initiation factor IF-2</fullName>
    </submittedName>
</protein>
<dbReference type="GO" id="GO:0005634">
    <property type="term" value="C:nucleus"/>
    <property type="evidence" value="ECO:0007669"/>
    <property type="project" value="TreeGrafter"/>
</dbReference>
<dbReference type="STRING" id="5288.A0A5C5FNX3"/>
<organism evidence="5 6">
    <name type="scientific">Rhodotorula diobovata</name>
    <dbReference type="NCBI Taxonomy" id="5288"/>
    <lineage>
        <taxon>Eukaryota</taxon>
        <taxon>Fungi</taxon>
        <taxon>Dikarya</taxon>
        <taxon>Basidiomycota</taxon>
        <taxon>Pucciniomycotina</taxon>
        <taxon>Microbotryomycetes</taxon>
        <taxon>Sporidiobolales</taxon>
        <taxon>Sporidiobolaceae</taxon>
        <taxon>Rhodotorula</taxon>
    </lineage>
</organism>
<evidence type="ECO:0000256" key="3">
    <source>
        <dbReference type="ARBA" id="ARBA00023002"/>
    </source>
</evidence>